<feature type="domain" description="F-box/LRR-repeat protein 15-like leucin rich repeat" evidence="3">
    <location>
        <begin position="331"/>
        <end position="544"/>
    </location>
</feature>
<sequence>MDLCAKKYPCKHFTRCFAQGGVHALRELAPSSPAPSSPQRRRPREPQTYTSRIMNNNNTPNQDHPGRSIRGPQSALTDFLASQNISAARIRADAEARRAAATSGPASNTPATEQSEQAADQENESDDVVPGGSAAAAARRARDRKQRKQQEAIAKIKKTRAYKKRKRGSDCESDDDLALALLGEKMTPLPGQMSNCAICSKRFTVTPYTRCGPDGGFLCNPCGQKLAKDEDAHKKQKKKRGPAPKGAVGRRKIQSRILDGTYDVGAKPLVTLCIETLAKNIHLADDIGDLPSAVIDRIARLLSKNRLLDSRTLDLFLQPYRDDLKVYDAAKLSSDDFIKIFQIVPQLKRLKLRNAIQFTDRVMQYLTTRNASLESIYLHGANLLTEDMWAEFLTQKGMHLKGLQVYYTDRHVSDKTVDTLSNVCPNLTRLKICHNQQVSDEGIKCIARLDKLEHVSLQFIKKTSTDPYIHVIQNVGPQLETFSIKKVSDVDDRLLDAIHENCTNLSKLRITESQFMTDAGFARLFRDWKNKPLSFLDLQKCRHVDAAKPRENEHMVGLCSQGFEALMEHSGTGLRYLNIHACRHIPTETFEKVFASDKTYPQLRYLEISFCEHVNDFIVGSIFRSCPNLKEVNVFGCMKVKDVRVPKGKILVGVPNAVGMRIEGVDDASD</sequence>
<evidence type="ECO:0000259" key="2">
    <source>
        <dbReference type="Pfam" id="PF23550"/>
    </source>
</evidence>
<dbReference type="SMART" id="SM00367">
    <property type="entry name" value="LRR_CC"/>
    <property type="match status" value="6"/>
</dbReference>
<dbReference type="Gene3D" id="3.80.10.10">
    <property type="entry name" value="Ribonuclease Inhibitor"/>
    <property type="match status" value="2"/>
</dbReference>
<keyword evidence="5" id="KW-1185">Reference proteome</keyword>
<feature type="region of interest" description="Disordered" evidence="1">
    <location>
        <begin position="91"/>
        <end position="171"/>
    </location>
</feature>
<feature type="region of interest" description="Disordered" evidence="1">
    <location>
        <begin position="27"/>
        <end position="75"/>
    </location>
</feature>
<dbReference type="InterPro" id="IPR032675">
    <property type="entry name" value="LRR_dom_sf"/>
</dbReference>
<feature type="region of interest" description="Disordered" evidence="1">
    <location>
        <begin position="229"/>
        <end position="251"/>
    </location>
</feature>
<dbReference type="InterPro" id="IPR057207">
    <property type="entry name" value="FBXL15_LRR"/>
</dbReference>
<comment type="caution">
    <text evidence="4">The sequence shown here is derived from an EMBL/GenBank/DDBJ whole genome shotgun (WGS) entry which is preliminary data.</text>
</comment>
<dbReference type="EMBL" id="RYZI01000805">
    <property type="protein sequence ID" value="RWA03404.1"/>
    <property type="molecule type" value="Genomic_DNA"/>
</dbReference>
<feature type="compositionally biased region" description="Basic residues" evidence="1">
    <location>
        <begin position="234"/>
        <end position="251"/>
    </location>
</feature>
<feature type="compositionally biased region" description="Polar residues" evidence="1">
    <location>
        <begin position="104"/>
        <end position="118"/>
    </location>
</feature>
<organism evidence="4 5">
    <name type="scientific">Xylaria grammica</name>
    <dbReference type="NCBI Taxonomy" id="363999"/>
    <lineage>
        <taxon>Eukaryota</taxon>
        <taxon>Fungi</taxon>
        <taxon>Dikarya</taxon>
        <taxon>Ascomycota</taxon>
        <taxon>Pezizomycotina</taxon>
        <taxon>Sordariomycetes</taxon>
        <taxon>Xylariomycetidae</taxon>
        <taxon>Xylariales</taxon>
        <taxon>Xylariaceae</taxon>
        <taxon>Xylaria</taxon>
    </lineage>
</organism>
<dbReference type="GO" id="GO:0019005">
    <property type="term" value="C:SCF ubiquitin ligase complex"/>
    <property type="evidence" value="ECO:0007669"/>
    <property type="project" value="TreeGrafter"/>
</dbReference>
<proteinExistence type="predicted"/>
<evidence type="ECO:0000256" key="1">
    <source>
        <dbReference type="SAM" id="MobiDB-lite"/>
    </source>
</evidence>
<dbReference type="Pfam" id="PF25372">
    <property type="entry name" value="DUF7885"/>
    <property type="match status" value="1"/>
</dbReference>
<feature type="domain" description="DNA repair protein rhp7 treble clef" evidence="2">
    <location>
        <begin position="190"/>
        <end position="228"/>
    </location>
</feature>
<dbReference type="STRING" id="363999.A0A439CMN1"/>
<dbReference type="GO" id="GO:0031146">
    <property type="term" value="P:SCF-dependent proteasomal ubiquitin-dependent protein catabolic process"/>
    <property type="evidence" value="ECO:0007669"/>
    <property type="project" value="TreeGrafter"/>
</dbReference>
<dbReference type="Pfam" id="PF23550">
    <property type="entry name" value="zf_Tbcl_Rhp7"/>
    <property type="match status" value="1"/>
</dbReference>
<evidence type="ECO:0000313" key="5">
    <source>
        <dbReference type="Proteomes" id="UP000286045"/>
    </source>
</evidence>
<dbReference type="FunFam" id="3.80.10.10:FF:000601">
    <property type="entry name" value="DNA repair protein Rad7, protein"/>
    <property type="match status" value="1"/>
</dbReference>
<evidence type="ECO:0000313" key="4">
    <source>
        <dbReference type="EMBL" id="RWA03404.1"/>
    </source>
</evidence>
<reference evidence="4 5" key="1">
    <citation type="submission" date="2018-12" db="EMBL/GenBank/DDBJ databases">
        <title>Draft genome sequence of Xylaria grammica IHI A82.</title>
        <authorList>
            <person name="Buettner E."/>
            <person name="Kellner H."/>
        </authorList>
    </citation>
    <scope>NUCLEOTIDE SEQUENCE [LARGE SCALE GENOMIC DNA]</scope>
    <source>
        <strain evidence="4 5">IHI A82</strain>
    </source>
</reference>
<dbReference type="SUPFAM" id="SSF52047">
    <property type="entry name" value="RNI-like"/>
    <property type="match status" value="1"/>
</dbReference>
<name>A0A439CMN1_9PEZI</name>
<accession>A0A439CMN1</accession>
<feature type="compositionally biased region" description="Polar residues" evidence="1">
    <location>
        <begin position="48"/>
        <end position="62"/>
    </location>
</feature>
<dbReference type="InterPro" id="IPR006553">
    <property type="entry name" value="Leu-rich_rpt_Cys-con_subtyp"/>
</dbReference>
<dbReference type="InterPro" id="IPR056451">
    <property type="entry name" value="Znf_Tbcl_Rhp7"/>
</dbReference>
<gene>
    <name evidence="4" type="ORF">EKO27_g11700</name>
</gene>
<protein>
    <submittedName>
        <fullName evidence="4">Uncharacterized protein</fullName>
    </submittedName>
</protein>
<feature type="compositionally biased region" description="Basic residues" evidence="1">
    <location>
        <begin position="155"/>
        <end position="167"/>
    </location>
</feature>
<dbReference type="Proteomes" id="UP000286045">
    <property type="component" value="Unassembled WGS sequence"/>
</dbReference>
<dbReference type="PANTHER" id="PTHR13318">
    <property type="entry name" value="PARTNER OF PAIRED, ISOFORM B-RELATED"/>
    <property type="match status" value="1"/>
</dbReference>
<dbReference type="AlphaFoldDB" id="A0A439CMN1"/>
<evidence type="ECO:0000259" key="3">
    <source>
        <dbReference type="Pfam" id="PF25372"/>
    </source>
</evidence>